<evidence type="ECO:0000256" key="1">
    <source>
        <dbReference type="SAM" id="MobiDB-lite"/>
    </source>
</evidence>
<dbReference type="OrthoDB" id="3938544at2759"/>
<accession>A0A2J6QM60</accession>
<proteinExistence type="predicted"/>
<gene>
    <name evidence="2" type="ORF">NA56DRAFT_641039</name>
</gene>
<organism evidence="2 3">
    <name type="scientific">Hyaloscypha hepaticicola</name>
    <dbReference type="NCBI Taxonomy" id="2082293"/>
    <lineage>
        <taxon>Eukaryota</taxon>
        <taxon>Fungi</taxon>
        <taxon>Dikarya</taxon>
        <taxon>Ascomycota</taxon>
        <taxon>Pezizomycotina</taxon>
        <taxon>Leotiomycetes</taxon>
        <taxon>Helotiales</taxon>
        <taxon>Hyaloscyphaceae</taxon>
        <taxon>Hyaloscypha</taxon>
    </lineage>
</organism>
<dbReference type="EMBL" id="KZ613466">
    <property type="protein sequence ID" value="PMD27329.1"/>
    <property type="molecule type" value="Genomic_DNA"/>
</dbReference>
<dbReference type="Proteomes" id="UP000235672">
    <property type="component" value="Unassembled WGS sequence"/>
</dbReference>
<reference evidence="2 3" key="1">
    <citation type="submission" date="2016-05" db="EMBL/GenBank/DDBJ databases">
        <title>A degradative enzymes factory behind the ericoid mycorrhizal symbiosis.</title>
        <authorList>
            <consortium name="DOE Joint Genome Institute"/>
            <person name="Martino E."/>
            <person name="Morin E."/>
            <person name="Grelet G."/>
            <person name="Kuo A."/>
            <person name="Kohler A."/>
            <person name="Daghino S."/>
            <person name="Barry K."/>
            <person name="Choi C."/>
            <person name="Cichocki N."/>
            <person name="Clum A."/>
            <person name="Copeland A."/>
            <person name="Hainaut M."/>
            <person name="Haridas S."/>
            <person name="Labutti K."/>
            <person name="Lindquist E."/>
            <person name="Lipzen A."/>
            <person name="Khouja H.-R."/>
            <person name="Murat C."/>
            <person name="Ohm R."/>
            <person name="Olson A."/>
            <person name="Spatafora J."/>
            <person name="Veneault-Fourrey C."/>
            <person name="Henrissat B."/>
            <person name="Grigoriev I."/>
            <person name="Martin F."/>
            <person name="Perotto S."/>
        </authorList>
    </citation>
    <scope>NUCLEOTIDE SEQUENCE [LARGE SCALE GENOMIC DNA]</scope>
    <source>
        <strain evidence="2 3">UAMH 7357</strain>
    </source>
</reference>
<feature type="region of interest" description="Disordered" evidence="1">
    <location>
        <begin position="1"/>
        <end position="37"/>
    </location>
</feature>
<dbReference type="AlphaFoldDB" id="A0A2J6QM60"/>
<keyword evidence="3" id="KW-1185">Reference proteome</keyword>
<evidence type="ECO:0000313" key="3">
    <source>
        <dbReference type="Proteomes" id="UP000235672"/>
    </source>
</evidence>
<feature type="compositionally biased region" description="Basic and acidic residues" evidence="1">
    <location>
        <begin position="17"/>
        <end position="37"/>
    </location>
</feature>
<name>A0A2J6QM60_9HELO</name>
<sequence length="124" mass="14521">MEDENGGLFNIEVSSEDEAKTESEKVPRDFQSEEDFQRQRAQWKPKIEVGELRKTLKLPVDNPSKPESQTILHAIEELYFFKRYEEALKLVQEALNGELISEFRKTLEDYKARCQNKLPKTITS</sequence>
<evidence type="ECO:0000313" key="2">
    <source>
        <dbReference type="EMBL" id="PMD27329.1"/>
    </source>
</evidence>
<protein>
    <submittedName>
        <fullName evidence="2">Uncharacterized protein</fullName>
    </submittedName>
</protein>